<dbReference type="Proteomes" id="UP000479190">
    <property type="component" value="Unassembled WGS sequence"/>
</dbReference>
<dbReference type="AlphaFoldDB" id="A0A6H5I4Y8"/>
<sequence length="249" mass="28956">MKSEETQYGSRYRKRMFENLCAILRTSIELNQQAADEFAHLDLMRTNSIIDFDVYNAHQNFRLIYSRKRGSSRVLLPSATNTTPPRQLVAFCFITRAFYPQRVYYNYRTGSFSDHVNRDFQLNRYDAQFGNQPGDLEAVVQRIPVPRDERQHARALYTPEVRQSIESALNNLMALGHNTSVTCVGTAPNIPGYLFLVLNATRCLFHDNHESERVFLSYNLTTQRVRYSCRRCNASIWCDQPIERPPIAQ</sequence>
<accession>A0A6H5I4Y8</accession>
<evidence type="ECO:0000313" key="1">
    <source>
        <dbReference type="EMBL" id="CAB0031635.1"/>
    </source>
</evidence>
<organism evidence="1 2">
    <name type="scientific">Trichogramma brassicae</name>
    <dbReference type="NCBI Taxonomy" id="86971"/>
    <lineage>
        <taxon>Eukaryota</taxon>
        <taxon>Metazoa</taxon>
        <taxon>Ecdysozoa</taxon>
        <taxon>Arthropoda</taxon>
        <taxon>Hexapoda</taxon>
        <taxon>Insecta</taxon>
        <taxon>Pterygota</taxon>
        <taxon>Neoptera</taxon>
        <taxon>Endopterygota</taxon>
        <taxon>Hymenoptera</taxon>
        <taxon>Apocrita</taxon>
        <taxon>Proctotrupomorpha</taxon>
        <taxon>Chalcidoidea</taxon>
        <taxon>Trichogrammatidae</taxon>
        <taxon>Trichogramma</taxon>
    </lineage>
</organism>
<evidence type="ECO:0000313" key="2">
    <source>
        <dbReference type="Proteomes" id="UP000479190"/>
    </source>
</evidence>
<keyword evidence="2" id="KW-1185">Reference proteome</keyword>
<reference evidence="1 2" key="1">
    <citation type="submission" date="2020-02" db="EMBL/GenBank/DDBJ databases">
        <authorList>
            <person name="Ferguson B K."/>
        </authorList>
    </citation>
    <scope>NUCLEOTIDE SEQUENCE [LARGE SCALE GENOMIC DNA]</scope>
</reference>
<gene>
    <name evidence="1" type="ORF">TBRA_LOCUS3602</name>
</gene>
<dbReference type="EMBL" id="CADCXV010000649">
    <property type="protein sequence ID" value="CAB0031635.1"/>
    <property type="molecule type" value="Genomic_DNA"/>
</dbReference>
<name>A0A6H5I4Y8_9HYME</name>
<proteinExistence type="predicted"/>
<protein>
    <submittedName>
        <fullName evidence="1">Uncharacterized protein</fullName>
    </submittedName>
</protein>